<feature type="transmembrane region" description="Helical" evidence="1">
    <location>
        <begin position="199"/>
        <end position="220"/>
    </location>
</feature>
<feature type="transmembrane region" description="Helical" evidence="1">
    <location>
        <begin position="226"/>
        <end position="243"/>
    </location>
</feature>
<evidence type="ECO:0000313" key="3">
    <source>
        <dbReference type="Proteomes" id="UP001174932"/>
    </source>
</evidence>
<feature type="transmembrane region" description="Helical" evidence="1">
    <location>
        <begin position="88"/>
        <end position="110"/>
    </location>
</feature>
<feature type="transmembrane region" description="Helical" evidence="1">
    <location>
        <begin position="162"/>
        <end position="187"/>
    </location>
</feature>
<protein>
    <recommendedName>
        <fullName evidence="4">Transmembrane protein</fullName>
    </recommendedName>
</protein>
<evidence type="ECO:0000313" key="2">
    <source>
        <dbReference type="EMBL" id="MDO6966886.1"/>
    </source>
</evidence>
<organism evidence="2 3">
    <name type="scientific">Rhizobium alvei</name>
    <dbReference type="NCBI Taxonomy" id="1132659"/>
    <lineage>
        <taxon>Bacteria</taxon>
        <taxon>Pseudomonadati</taxon>
        <taxon>Pseudomonadota</taxon>
        <taxon>Alphaproteobacteria</taxon>
        <taxon>Hyphomicrobiales</taxon>
        <taxon>Rhizobiaceae</taxon>
        <taxon>Rhizobium/Agrobacterium group</taxon>
        <taxon>Rhizobium</taxon>
    </lineage>
</organism>
<gene>
    <name evidence="2" type="ORF">Q4481_23270</name>
</gene>
<reference evidence="2" key="1">
    <citation type="journal article" date="2015" name="Int. J. Syst. Evol. Microbiol.">
        <title>Rhizobium alvei sp. nov., isolated from a freshwater river.</title>
        <authorList>
            <person name="Sheu S.Y."/>
            <person name="Huang H.W."/>
            <person name="Young C.C."/>
            <person name="Chen W.M."/>
        </authorList>
    </citation>
    <scope>NUCLEOTIDE SEQUENCE</scope>
    <source>
        <strain evidence="2">TNR-22</strain>
    </source>
</reference>
<keyword evidence="3" id="KW-1185">Reference proteome</keyword>
<feature type="transmembrane region" description="Helical" evidence="1">
    <location>
        <begin position="23"/>
        <end position="46"/>
    </location>
</feature>
<proteinExistence type="predicted"/>
<dbReference type="EMBL" id="JAUOZU010000023">
    <property type="protein sequence ID" value="MDO6966886.1"/>
    <property type="molecule type" value="Genomic_DNA"/>
</dbReference>
<feature type="transmembrane region" description="Helical" evidence="1">
    <location>
        <begin position="347"/>
        <end position="366"/>
    </location>
</feature>
<keyword evidence="1" id="KW-0812">Transmembrane</keyword>
<dbReference type="RefSeq" id="WP_304378815.1">
    <property type="nucleotide sequence ID" value="NZ_JAUOZU010000023.1"/>
</dbReference>
<reference evidence="2" key="2">
    <citation type="submission" date="2023-07" db="EMBL/GenBank/DDBJ databases">
        <authorList>
            <person name="Shen H."/>
        </authorList>
    </citation>
    <scope>NUCLEOTIDE SEQUENCE</scope>
    <source>
        <strain evidence="2">TNR-22</strain>
    </source>
</reference>
<feature type="transmembrane region" description="Helical" evidence="1">
    <location>
        <begin position="58"/>
        <end position="76"/>
    </location>
</feature>
<evidence type="ECO:0000256" key="1">
    <source>
        <dbReference type="SAM" id="Phobius"/>
    </source>
</evidence>
<feature type="transmembrane region" description="Helical" evidence="1">
    <location>
        <begin position="264"/>
        <end position="282"/>
    </location>
</feature>
<dbReference type="Proteomes" id="UP001174932">
    <property type="component" value="Unassembled WGS sequence"/>
</dbReference>
<sequence>MAAGFGLPIPAIGAPVTLAVVHMLAIGWLGLLFGGALLQFVPVLTASRLRMRRVAGPSLVLIVCGLLMLLVGFLSLDDAIELHPGLLPAGGTILGAGLGLLVLCLSFTLLSQKRFGLTVALLIMGLVGLLVAVLSGMTFTALLSGYLAWDGAIAALSSLVPLHAAFGLLGWMTLTAIGVSYRLLAMFMIAPEEDAQSKALIATAILSLSLLILAVVLSLAGSRWQMVADVAALCLGVLLLAFYGHDVWCMVKARRRKALELNTIGSLVAIGFLLVAISILIVDALRDDGSQLGPTAFYLLGMGWLTGLGLSQLFKIIPFLTWLEAYGPVMGRSPVPRVQDLVDPHRFGLWFWLFYLAVGLGASALLLENPDLFQLACAIQFVSIAALCLQFARARLLHYVPEELRRPPGMIRPNLIFASTKE</sequence>
<feature type="transmembrane region" description="Helical" evidence="1">
    <location>
        <begin position="302"/>
        <end position="326"/>
    </location>
</feature>
<feature type="transmembrane region" description="Helical" evidence="1">
    <location>
        <begin position="372"/>
        <end position="392"/>
    </location>
</feature>
<accession>A0ABT8YSY7</accession>
<name>A0ABT8YSY7_9HYPH</name>
<keyword evidence="1" id="KW-1133">Transmembrane helix</keyword>
<evidence type="ECO:0008006" key="4">
    <source>
        <dbReference type="Google" id="ProtNLM"/>
    </source>
</evidence>
<comment type="caution">
    <text evidence="2">The sequence shown here is derived from an EMBL/GenBank/DDBJ whole genome shotgun (WGS) entry which is preliminary data.</text>
</comment>
<keyword evidence="1" id="KW-0472">Membrane</keyword>
<feature type="transmembrane region" description="Helical" evidence="1">
    <location>
        <begin position="117"/>
        <end position="142"/>
    </location>
</feature>